<evidence type="ECO:0000313" key="2">
    <source>
        <dbReference type="EMBL" id="KAL2486309.1"/>
    </source>
</evidence>
<protein>
    <submittedName>
        <fullName evidence="2">Uncharacterized protein</fullName>
    </submittedName>
</protein>
<sequence>MLFPNLYQPSVFFLNEPKYQNGQMPGAVREEMSGRCEPTGQRSDQQIFQQQSRSRRPELGVAGRRWENEEVADGGKRGRVRSAFTAVRAWTEVAPRRRGVGLDGSRGS</sequence>
<evidence type="ECO:0000313" key="3">
    <source>
        <dbReference type="Proteomes" id="UP001604336"/>
    </source>
</evidence>
<dbReference type="AlphaFoldDB" id="A0ABD1RGJ7"/>
<keyword evidence="3" id="KW-1185">Reference proteome</keyword>
<organism evidence="2 3">
    <name type="scientific">Abeliophyllum distichum</name>
    <dbReference type="NCBI Taxonomy" id="126358"/>
    <lineage>
        <taxon>Eukaryota</taxon>
        <taxon>Viridiplantae</taxon>
        <taxon>Streptophyta</taxon>
        <taxon>Embryophyta</taxon>
        <taxon>Tracheophyta</taxon>
        <taxon>Spermatophyta</taxon>
        <taxon>Magnoliopsida</taxon>
        <taxon>eudicotyledons</taxon>
        <taxon>Gunneridae</taxon>
        <taxon>Pentapetalae</taxon>
        <taxon>asterids</taxon>
        <taxon>lamiids</taxon>
        <taxon>Lamiales</taxon>
        <taxon>Oleaceae</taxon>
        <taxon>Forsythieae</taxon>
        <taxon>Abeliophyllum</taxon>
    </lineage>
</organism>
<evidence type="ECO:0000256" key="1">
    <source>
        <dbReference type="SAM" id="MobiDB-lite"/>
    </source>
</evidence>
<reference evidence="3" key="1">
    <citation type="submission" date="2024-07" db="EMBL/GenBank/DDBJ databases">
        <title>Two chromosome-level genome assemblies of Korean endemic species Abeliophyllum distichum and Forsythia ovata (Oleaceae).</title>
        <authorList>
            <person name="Jang H."/>
        </authorList>
    </citation>
    <scope>NUCLEOTIDE SEQUENCE [LARGE SCALE GENOMIC DNA]</scope>
</reference>
<accession>A0ABD1RGJ7</accession>
<dbReference type="EMBL" id="JBFOLK010000009">
    <property type="protein sequence ID" value="KAL2486309.1"/>
    <property type="molecule type" value="Genomic_DNA"/>
</dbReference>
<dbReference type="Proteomes" id="UP001604336">
    <property type="component" value="Unassembled WGS sequence"/>
</dbReference>
<proteinExistence type="predicted"/>
<gene>
    <name evidence="2" type="ORF">Adt_31065</name>
</gene>
<feature type="compositionally biased region" description="Low complexity" evidence="1">
    <location>
        <begin position="41"/>
        <end position="52"/>
    </location>
</feature>
<name>A0ABD1RGJ7_9LAMI</name>
<feature type="region of interest" description="Disordered" evidence="1">
    <location>
        <begin position="34"/>
        <end position="64"/>
    </location>
</feature>
<comment type="caution">
    <text evidence="2">The sequence shown here is derived from an EMBL/GenBank/DDBJ whole genome shotgun (WGS) entry which is preliminary data.</text>
</comment>